<sequence>MYKLLESHSSEIENISKILNQDGNSQRIGEICQALEETAQRIGETKSTTELDRSNLIKLYRGFFAASRVLQQLQHREK</sequence>
<accession>A0A103DX88</accession>
<reference evidence="1 2" key="1">
    <citation type="submission" date="2015-11" db="EMBL/GenBank/DDBJ databases">
        <title>Expanding the genomic diversity of Burkholderia species for the development of highly accurate diagnostics.</title>
        <authorList>
            <person name="Sahl J."/>
            <person name="Keim P."/>
            <person name="Wagner D."/>
        </authorList>
    </citation>
    <scope>NUCLEOTIDE SEQUENCE [LARGE SCALE GENOMIC DNA]</scope>
    <source>
        <strain evidence="1 2">TSV85</strain>
    </source>
</reference>
<evidence type="ECO:0000313" key="1">
    <source>
        <dbReference type="EMBL" id="KVE24190.1"/>
    </source>
</evidence>
<evidence type="ECO:0000313" key="2">
    <source>
        <dbReference type="Proteomes" id="UP000062788"/>
    </source>
</evidence>
<dbReference type="Proteomes" id="UP000062788">
    <property type="component" value="Unassembled WGS sequence"/>
</dbReference>
<dbReference type="AlphaFoldDB" id="A0A103DX88"/>
<evidence type="ECO:0008006" key="3">
    <source>
        <dbReference type="Google" id="ProtNLM"/>
    </source>
</evidence>
<gene>
    <name evidence="1" type="ORF">WS67_01085</name>
</gene>
<proteinExistence type="predicted"/>
<name>A0A103DX88_9BURK</name>
<comment type="caution">
    <text evidence="1">The sequence shown here is derived from an EMBL/GenBank/DDBJ whole genome shotgun (WGS) entry which is preliminary data.</text>
</comment>
<dbReference type="RefSeq" id="WP_059519877.1">
    <property type="nucleotide sequence ID" value="NZ_CP013448.1"/>
</dbReference>
<dbReference type="EMBL" id="LOWA01000055">
    <property type="protein sequence ID" value="KVE24190.1"/>
    <property type="molecule type" value="Genomic_DNA"/>
</dbReference>
<keyword evidence="2" id="KW-1185">Reference proteome</keyword>
<protein>
    <recommendedName>
        <fullName evidence="3">Type III secretion protein</fullName>
    </recommendedName>
</protein>
<organism evidence="1 2">
    <name type="scientific">Burkholderia singularis</name>
    <dbReference type="NCBI Taxonomy" id="1503053"/>
    <lineage>
        <taxon>Bacteria</taxon>
        <taxon>Pseudomonadati</taxon>
        <taxon>Pseudomonadota</taxon>
        <taxon>Betaproteobacteria</taxon>
        <taxon>Burkholderiales</taxon>
        <taxon>Burkholderiaceae</taxon>
        <taxon>Burkholderia</taxon>
        <taxon>pseudomallei group</taxon>
    </lineage>
</organism>